<reference evidence="4" key="2">
    <citation type="journal article" date="2023" name="Microbiol Resour">
        <title>Decontamination and Annotation of the Draft Genome Sequence of the Oomycete Lagenidium giganteum ARSEF 373.</title>
        <authorList>
            <person name="Morgan W.R."/>
            <person name="Tartar A."/>
        </authorList>
    </citation>
    <scope>NUCLEOTIDE SEQUENCE</scope>
    <source>
        <strain evidence="4">ARSEF 373</strain>
    </source>
</reference>
<dbReference type="Proteomes" id="UP001146120">
    <property type="component" value="Unassembled WGS sequence"/>
</dbReference>
<evidence type="ECO:0000256" key="2">
    <source>
        <dbReference type="ARBA" id="ARBA00022840"/>
    </source>
</evidence>
<dbReference type="Gene3D" id="3.90.640.10">
    <property type="entry name" value="Actin, Chain A, domain 4"/>
    <property type="match status" value="1"/>
</dbReference>
<dbReference type="Gene3D" id="2.60.34.10">
    <property type="entry name" value="Substrate Binding Domain Of DNAk, Chain A, domain 1"/>
    <property type="match status" value="1"/>
</dbReference>
<evidence type="ECO:0000313" key="4">
    <source>
        <dbReference type="EMBL" id="DBA05410.1"/>
    </source>
</evidence>
<feature type="transmembrane region" description="Helical" evidence="3">
    <location>
        <begin position="527"/>
        <end position="546"/>
    </location>
</feature>
<dbReference type="EMBL" id="DAKRPA010000001">
    <property type="protein sequence ID" value="DBA05410.1"/>
    <property type="molecule type" value="Genomic_DNA"/>
</dbReference>
<evidence type="ECO:0000313" key="5">
    <source>
        <dbReference type="Proteomes" id="UP001146120"/>
    </source>
</evidence>
<keyword evidence="3" id="KW-0472">Membrane</keyword>
<dbReference type="GO" id="GO:0033588">
    <property type="term" value="C:elongator holoenzyme complex"/>
    <property type="evidence" value="ECO:0007669"/>
    <property type="project" value="InterPro"/>
</dbReference>
<dbReference type="InterPro" id="IPR018627">
    <property type="entry name" value="ELP6"/>
</dbReference>
<dbReference type="PROSITE" id="PS00329">
    <property type="entry name" value="HSP70_2"/>
    <property type="match status" value="1"/>
</dbReference>
<dbReference type="CDD" id="cd19495">
    <property type="entry name" value="Elp6"/>
    <property type="match status" value="1"/>
</dbReference>
<dbReference type="InterPro" id="IPR018181">
    <property type="entry name" value="Heat_shock_70_CS"/>
</dbReference>
<sequence>MDGHTYDSWGNDAENFGHGVCIGIDLGTTNSCVGVWRTNGNHVKILKNQTSRGRTTPSVVHFDPASERHTVGAAAVELEASAPTNTVRTVKRLMGQKFDSKAVEVARSMAAYSIVATKRENVAIDLQRSNKSVQVEPEHVSGCILAALKESAEAYFEGQVIDNVVITVPAYFSDSQRKATISSAIMAGFKGIRLLNEPTAAAMAYGLFLAGTKKVVVFDFGGGTLDVSLMSISEGRFEVLGIGGDTNLGGEDISHLIVEHLVELLTKHHGVQRGQLTPSDMLQLKTQAELAKLELSSEEEVAIELTNVAGVAQFSHTLTRRKLELLCDGIFKRSLRIIHNVLKEAHVHLSEIDEVIMVGGATRMPAIRSKVSEAFMGKELCLSVNADEVVCEGAAIQAAILSGLDKRVFRDVLMLDVLPLPIGLETADGRMEIILPKNARIPCSVTKHFETYEDHQRGLTIEVYEGEAEVAKENDHICYFNSVIPRNKVGTAGEFLHPVTFTMNASGVLQVQAGVHHDSEEEPMSNAALYVMSAYIAALAALYVFCRMYFRHHHAMAEALFQLSEELTWAPTSAPQGELIVIQDTVEATGATSWRSSSKRANHCVCFVTFANSKEHYVAVGRKLGVNLTSMLSSKKLEILDFFSQEMDVTLSQLMDKLVAFVGTKPAAPGDDDAPVSIVIDDISALKWMFGAKQTVNFLRCCRALTHTSNRRANVVVLSHSDTDPVDTTLDAEPAVNPALVDMSTIVFSVSPLPSGYCKDVHGTLAVQRQVRGFTAAPESLSIPYKILENSIRCFRSGGDALRSI</sequence>
<evidence type="ECO:0000256" key="3">
    <source>
        <dbReference type="SAM" id="Phobius"/>
    </source>
</evidence>
<dbReference type="PROSITE" id="PS00297">
    <property type="entry name" value="HSP70_1"/>
    <property type="match status" value="1"/>
</dbReference>
<dbReference type="GO" id="GO:0005524">
    <property type="term" value="F:ATP binding"/>
    <property type="evidence" value="ECO:0007669"/>
    <property type="project" value="UniProtKB-KW"/>
</dbReference>
<protein>
    <recommendedName>
        <fullName evidence="6">Heat shock protein 70</fullName>
    </recommendedName>
</protein>
<dbReference type="InterPro" id="IPR029047">
    <property type="entry name" value="HSP70_peptide-bd_sf"/>
</dbReference>
<evidence type="ECO:0008006" key="6">
    <source>
        <dbReference type="Google" id="ProtNLM"/>
    </source>
</evidence>
<dbReference type="InterPro" id="IPR013126">
    <property type="entry name" value="Hsp_70_fam"/>
</dbReference>
<keyword evidence="3" id="KW-1133">Transmembrane helix</keyword>
<dbReference type="SUPFAM" id="SSF100920">
    <property type="entry name" value="Heat shock protein 70kD (HSP70), peptide-binding domain"/>
    <property type="match status" value="1"/>
</dbReference>
<accession>A0AAV2ZIX7</accession>
<evidence type="ECO:0000256" key="1">
    <source>
        <dbReference type="ARBA" id="ARBA00022741"/>
    </source>
</evidence>
<dbReference type="Gene3D" id="3.40.50.300">
    <property type="entry name" value="P-loop containing nucleotide triphosphate hydrolases"/>
    <property type="match status" value="1"/>
</dbReference>
<dbReference type="PROSITE" id="PS01036">
    <property type="entry name" value="HSP70_3"/>
    <property type="match status" value="1"/>
</dbReference>
<dbReference type="FunFam" id="3.90.640.10:FF:000003">
    <property type="entry name" value="Molecular chaperone DnaK"/>
    <property type="match status" value="1"/>
</dbReference>
<keyword evidence="1" id="KW-0547">Nucleotide-binding</keyword>
<dbReference type="PRINTS" id="PR00301">
    <property type="entry name" value="HEATSHOCK70"/>
</dbReference>
<name>A0AAV2ZIX7_9STRA</name>
<dbReference type="Gene3D" id="3.30.420.40">
    <property type="match status" value="2"/>
</dbReference>
<dbReference type="Pfam" id="PF09807">
    <property type="entry name" value="ELP6"/>
    <property type="match status" value="1"/>
</dbReference>
<dbReference type="InterPro" id="IPR027417">
    <property type="entry name" value="P-loop_NTPase"/>
</dbReference>
<dbReference type="Pfam" id="PF00012">
    <property type="entry name" value="HSP70"/>
    <property type="match status" value="1"/>
</dbReference>
<dbReference type="PANTHER" id="PTHR19375">
    <property type="entry name" value="HEAT SHOCK PROTEIN 70KDA"/>
    <property type="match status" value="1"/>
</dbReference>
<dbReference type="SUPFAM" id="SSF53067">
    <property type="entry name" value="Actin-like ATPase domain"/>
    <property type="match status" value="2"/>
</dbReference>
<organism evidence="4 5">
    <name type="scientific">Lagenidium giganteum</name>
    <dbReference type="NCBI Taxonomy" id="4803"/>
    <lineage>
        <taxon>Eukaryota</taxon>
        <taxon>Sar</taxon>
        <taxon>Stramenopiles</taxon>
        <taxon>Oomycota</taxon>
        <taxon>Peronosporomycetes</taxon>
        <taxon>Pythiales</taxon>
        <taxon>Pythiaceae</taxon>
    </lineage>
</organism>
<proteinExistence type="predicted"/>
<dbReference type="CDD" id="cd24028">
    <property type="entry name" value="ASKHA_NBD_HSP70_HSPA1-like"/>
    <property type="match status" value="1"/>
</dbReference>
<reference evidence="4" key="1">
    <citation type="submission" date="2022-11" db="EMBL/GenBank/DDBJ databases">
        <authorList>
            <person name="Morgan W.R."/>
            <person name="Tartar A."/>
        </authorList>
    </citation>
    <scope>NUCLEOTIDE SEQUENCE</scope>
    <source>
        <strain evidence="4">ARSEF 373</strain>
    </source>
</reference>
<keyword evidence="3" id="KW-0812">Transmembrane</keyword>
<dbReference type="InterPro" id="IPR043129">
    <property type="entry name" value="ATPase_NBD"/>
</dbReference>
<dbReference type="Gene3D" id="3.30.30.30">
    <property type="match status" value="1"/>
</dbReference>
<dbReference type="GO" id="GO:0002098">
    <property type="term" value="P:tRNA wobble uridine modification"/>
    <property type="evidence" value="ECO:0007669"/>
    <property type="project" value="InterPro"/>
</dbReference>
<keyword evidence="2" id="KW-0067">ATP-binding</keyword>
<dbReference type="AlphaFoldDB" id="A0AAV2ZIX7"/>
<gene>
    <name evidence="4" type="ORF">N0F65_007572</name>
</gene>
<comment type="caution">
    <text evidence="4">The sequence shown here is derived from an EMBL/GenBank/DDBJ whole genome shotgun (WGS) entry which is preliminary data.</text>
</comment>
<keyword evidence="5" id="KW-1185">Reference proteome</keyword>
<dbReference type="GO" id="GO:0140662">
    <property type="term" value="F:ATP-dependent protein folding chaperone"/>
    <property type="evidence" value="ECO:0007669"/>
    <property type="project" value="InterPro"/>
</dbReference>